<dbReference type="AlphaFoldDB" id="A0A914XBI7"/>
<feature type="transmembrane region" description="Helical" evidence="2">
    <location>
        <begin position="415"/>
        <end position="436"/>
    </location>
</feature>
<feature type="transmembrane region" description="Helical" evidence="2">
    <location>
        <begin position="328"/>
        <end position="350"/>
    </location>
</feature>
<dbReference type="PROSITE" id="PS50850">
    <property type="entry name" value="MFS"/>
    <property type="match status" value="1"/>
</dbReference>
<feature type="transmembrane region" description="Helical" evidence="2">
    <location>
        <begin position="356"/>
        <end position="374"/>
    </location>
</feature>
<dbReference type="InterPro" id="IPR050327">
    <property type="entry name" value="Proton-linked_MCT"/>
</dbReference>
<name>A0A914XBI7_9BILA</name>
<reference evidence="5" key="1">
    <citation type="submission" date="2022-11" db="UniProtKB">
        <authorList>
            <consortium name="WormBaseParasite"/>
        </authorList>
    </citation>
    <scope>IDENTIFICATION</scope>
</reference>
<keyword evidence="2" id="KW-0812">Transmembrane</keyword>
<keyword evidence="2" id="KW-1133">Transmembrane helix</keyword>
<dbReference type="GO" id="GO:0016020">
    <property type="term" value="C:membrane"/>
    <property type="evidence" value="ECO:0007669"/>
    <property type="project" value="UniProtKB-SubCell"/>
</dbReference>
<feature type="transmembrane region" description="Helical" evidence="2">
    <location>
        <begin position="86"/>
        <end position="105"/>
    </location>
</feature>
<feature type="transmembrane region" description="Helical" evidence="2">
    <location>
        <begin position="175"/>
        <end position="195"/>
    </location>
</feature>
<dbReference type="GO" id="GO:0022857">
    <property type="term" value="F:transmembrane transporter activity"/>
    <property type="evidence" value="ECO:0007669"/>
    <property type="project" value="InterPro"/>
</dbReference>
<dbReference type="SUPFAM" id="SSF103473">
    <property type="entry name" value="MFS general substrate transporter"/>
    <property type="match status" value="1"/>
</dbReference>
<evidence type="ECO:0000259" key="3">
    <source>
        <dbReference type="PROSITE" id="PS50850"/>
    </source>
</evidence>
<evidence type="ECO:0000256" key="2">
    <source>
        <dbReference type="SAM" id="Phobius"/>
    </source>
</evidence>
<dbReference type="InterPro" id="IPR011701">
    <property type="entry name" value="MFS"/>
</dbReference>
<dbReference type="Proteomes" id="UP000887566">
    <property type="component" value="Unplaced"/>
</dbReference>
<dbReference type="InterPro" id="IPR036259">
    <property type="entry name" value="MFS_trans_sf"/>
</dbReference>
<comment type="subcellular location">
    <subcellularLocation>
        <location evidence="1">Membrane</location>
        <topology evidence="1">Multi-pass membrane protein</topology>
    </subcellularLocation>
</comment>
<dbReference type="WBParaSite" id="PSAMB.scaffold7245size7960.g29814.t1">
    <property type="protein sequence ID" value="PSAMB.scaffold7245size7960.g29814.t1"/>
    <property type="gene ID" value="PSAMB.scaffold7245size7960.g29814"/>
</dbReference>
<evidence type="ECO:0000313" key="4">
    <source>
        <dbReference type="Proteomes" id="UP000887566"/>
    </source>
</evidence>
<evidence type="ECO:0000256" key="1">
    <source>
        <dbReference type="ARBA" id="ARBA00004141"/>
    </source>
</evidence>
<feature type="transmembrane region" description="Helical" evidence="2">
    <location>
        <begin position="386"/>
        <end position="409"/>
    </location>
</feature>
<accession>A0A914XBI7</accession>
<feature type="transmembrane region" description="Helical" evidence="2">
    <location>
        <begin position="45"/>
        <end position="66"/>
    </location>
</feature>
<proteinExistence type="predicted"/>
<feature type="transmembrane region" description="Helical" evidence="2">
    <location>
        <begin position="288"/>
        <end position="307"/>
    </location>
</feature>
<dbReference type="Pfam" id="PF07690">
    <property type="entry name" value="MFS_1"/>
    <property type="match status" value="1"/>
</dbReference>
<feature type="transmembrane region" description="Helical" evidence="2">
    <location>
        <begin position="207"/>
        <end position="225"/>
    </location>
</feature>
<feature type="domain" description="Major facilitator superfamily (MFS) profile" evidence="3">
    <location>
        <begin position="49"/>
        <end position="439"/>
    </location>
</feature>
<keyword evidence="2" id="KW-0472">Membrane</keyword>
<feature type="transmembrane region" description="Helical" evidence="2">
    <location>
        <begin position="117"/>
        <end position="134"/>
    </location>
</feature>
<feature type="transmembrane region" description="Helical" evidence="2">
    <location>
        <begin position="140"/>
        <end position="163"/>
    </location>
</feature>
<dbReference type="PANTHER" id="PTHR11360">
    <property type="entry name" value="MONOCARBOXYLATE TRANSPORTER"/>
    <property type="match status" value="1"/>
</dbReference>
<feature type="transmembrane region" description="Helical" evidence="2">
    <location>
        <begin position="258"/>
        <end position="282"/>
    </location>
</feature>
<protein>
    <submittedName>
        <fullName evidence="5">Major facilitator superfamily (MFS) profile domain-containing protein</fullName>
    </submittedName>
</protein>
<sequence>MFVWFTHKRMVIQPNPVINTSPLTSPPPSNGEPRRRRQWMTWMHYHPYVVTFACAANFALAIGSSLSLGVFTEIFMESFGINNTQASLVISILVSLIFGMSPMVLPVIKKFGCRRTLILSGLLASGCHIAASFLKNYVAFLLIIGVFLGVVCSAINICSMLVVPQIFADQKSRQVAFSLANVGAGVGGVLFPFIFETLLQKYSWRQTIFITGAIMLHLVPLAMVFPEHLNYHEDKDKIVEDEAGDSLRKTHRPLWKSATFLLLQPCFFVVQGLTSAFHAFVFPLLHEHGVSFAMAAVVMMIVQAVSIPGRLTPAFTRNLIKVHTFYQFCVYTAMFAASVLIMSVFGAVWLAAVASAVFVGFGMGGMFSIFPTALSDSFHDSQLHVALSISSFTFGVGGFLTPIATGYLIDHTGTYVLPLAAISAVLVSFVLLLLLYRVFCQLCKVVVT</sequence>
<evidence type="ECO:0000313" key="5">
    <source>
        <dbReference type="WBParaSite" id="PSAMB.scaffold7245size7960.g29814.t1"/>
    </source>
</evidence>
<dbReference type="InterPro" id="IPR020846">
    <property type="entry name" value="MFS_dom"/>
</dbReference>
<dbReference type="Gene3D" id="1.20.1250.20">
    <property type="entry name" value="MFS general substrate transporter like domains"/>
    <property type="match status" value="1"/>
</dbReference>
<organism evidence="4 5">
    <name type="scientific">Plectus sambesii</name>
    <dbReference type="NCBI Taxonomy" id="2011161"/>
    <lineage>
        <taxon>Eukaryota</taxon>
        <taxon>Metazoa</taxon>
        <taxon>Ecdysozoa</taxon>
        <taxon>Nematoda</taxon>
        <taxon>Chromadorea</taxon>
        <taxon>Plectida</taxon>
        <taxon>Plectina</taxon>
        <taxon>Plectoidea</taxon>
        <taxon>Plectidae</taxon>
        <taxon>Plectus</taxon>
    </lineage>
</organism>
<keyword evidence="4" id="KW-1185">Reference proteome</keyword>
<dbReference type="PANTHER" id="PTHR11360:SF284">
    <property type="entry name" value="EG:103B4.3 PROTEIN-RELATED"/>
    <property type="match status" value="1"/>
</dbReference>